<dbReference type="OrthoDB" id="10047893at2759"/>
<keyword evidence="2" id="KW-0238">DNA-binding</keyword>
<accession>A0A8B8GKW5</accession>
<evidence type="ECO:0000313" key="5">
    <source>
        <dbReference type="Proteomes" id="UP000694846"/>
    </source>
</evidence>
<keyword evidence="5" id="KW-1185">Reference proteome</keyword>
<dbReference type="InterPro" id="IPR007889">
    <property type="entry name" value="HTH_Psq"/>
</dbReference>
<dbReference type="PANTHER" id="PTHR19303">
    <property type="entry name" value="TRANSPOSON"/>
    <property type="match status" value="1"/>
</dbReference>
<comment type="subcellular location">
    <subcellularLocation>
        <location evidence="1">Nucleus</location>
    </subcellularLocation>
</comment>
<dbReference type="Gene3D" id="1.10.10.60">
    <property type="entry name" value="Homeodomain-like"/>
    <property type="match status" value="2"/>
</dbReference>
<sequence>MAPVRSRLTMKNKIDIIKYYDAKKQSVRELATQFKVGKTQIGTILKSRVDLLRKWCDENVNGETKKNFIEGKGFEIDHVCYEWFCRVRAKNLPISGPLIQQKAIEIAKTLGRTNFKASNGWLEKFRKRHNIAYKAICGESSSVDHDIVDDWNNKLVEICEGFVPKNIFNLDETGLFFRALPNKTMCLEGENCSGGKISKERITVMLCVNMKGDFETPLVIGKALKPRCFKNIIVNDLGVTWKANRKAWMTQELMKEWLSNFDRKMQGRKVILFLDSATSHPHLNLQNVKLAFFPPNVTSTCQPLDLGIIKNFKTHYRINLLKHVISFIDNKNIQKPNVTVLEAVMWTTAALKKINKETVTKCFIKAGFPGSDNIGKLTQVEDLSNEITKLVSTIYPTNAQDYSSIDECLQTEDLSLNIEDIINDGMSEDESHDVEQEEDSTDGVDEEKITLKEALQLANKLKTFCLNKSDAVSLSLVIQLQSNFESTNQIDIVYETQLRLQKAKNVILFNIVKPAINEPQIALETANELVSALDFQIPILTVR</sequence>
<reference evidence="6" key="1">
    <citation type="submission" date="2025-08" db="UniProtKB">
        <authorList>
            <consortium name="RefSeq"/>
        </authorList>
    </citation>
    <scope>IDENTIFICATION</scope>
    <source>
        <tissue evidence="6">Whole body</tissue>
    </source>
</reference>
<dbReference type="GO" id="GO:0005634">
    <property type="term" value="C:nucleus"/>
    <property type="evidence" value="ECO:0007669"/>
    <property type="project" value="UniProtKB-SubCell"/>
</dbReference>
<name>A0A8B8GKW5_9HEMI</name>
<dbReference type="GO" id="GO:0003677">
    <property type="term" value="F:DNA binding"/>
    <property type="evidence" value="ECO:0007669"/>
    <property type="project" value="UniProtKB-KW"/>
</dbReference>
<proteinExistence type="predicted"/>
<evidence type="ECO:0000256" key="1">
    <source>
        <dbReference type="ARBA" id="ARBA00004123"/>
    </source>
</evidence>
<evidence type="ECO:0000256" key="2">
    <source>
        <dbReference type="ARBA" id="ARBA00023125"/>
    </source>
</evidence>
<dbReference type="Pfam" id="PF03221">
    <property type="entry name" value="HTH_Tnp_Tc5"/>
    <property type="match status" value="1"/>
</dbReference>
<dbReference type="InterPro" id="IPR009057">
    <property type="entry name" value="Homeodomain-like_sf"/>
</dbReference>
<dbReference type="PANTHER" id="PTHR19303:SF73">
    <property type="entry name" value="PROTEIN PDC2"/>
    <property type="match status" value="1"/>
</dbReference>
<dbReference type="SMART" id="SM00674">
    <property type="entry name" value="CENPB"/>
    <property type="match status" value="1"/>
</dbReference>
<dbReference type="InterPro" id="IPR050863">
    <property type="entry name" value="CenT-Element_Derived"/>
</dbReference>
<dbReference type="RefSeq" id="XP_025423595.1">
    <property type="nucleotide sequence ID" value="XM_025567810.1"/>
</dbReference>
<dbReference type="InterPro" id="IPR006600">
    <property type="entry name" value="HTH_CenpB_DNA-bd_dom"/>
</dbReference>
<dbReference type="InterPro" id="IPR004875">
    <property type="entry name" value="DDE_SF_endonuclease_dom"/>
</dbReference>
<evidence type="ECO:0000256" key="3">
    <source>
        <dbReference type="ARBA" id="ARBA00023242"/>
    </source>
</evidence>
<protein>
    <submittedName>
        <fullName evidence="6">Tigger transposable element-derived protein 6-like</fullName>
    </submittedName>
</protein>
<dbReference type="Pfam" id="PF03184">
    <property type="entry name" value="DDE_1"/>
    <property type="match status" value="1"/>
</dbReference>
<dbReference type="Proteomes" id="UP000694846">
    <property type="component" value="Unplaced"/>
</dbReference>
<dbReference type="AlphaFoldDB" id="A0A8B8GKW5"/>
<feature type="domain" description="HTH CENPB-type" evidence="4">
    <location>
        <begin position="64"/>
        <end position="135"/>
    </location>
</feature>
<dbReference type="Pfam" id="PF04218">
    <property type="entry name" value="CENP-B_N"/>
    <property type="match status" value="1"/>
</dbReference>
<organism evidence="5 6">
    <name type="scientific">Sipha flava</name>
    <name type="common">yellow sugarcane aphid</name>
    <dbReference type="NCBI Taxonomy" id="143950"/>
    <lineage>
        <taxon>Eukaryota</taxon>
        <taxon>Metazoa</taxon>
        <taxon>Ecdysozoa</taxon>
        <taxon>Arthropoda</taxon>
        <taxon>Hexapoda</taxon>
        <taxon>Insecta</taxon>
        <taxon>Pterygota</taxon>
        <taxon>Neoptera</taxon>
        <taxon>Paraneoptera</taxon>
        <taxon>Hemiptera</taxon>
        <taxon>Sternorrhyncha</taxon>
        <taxon>Aphidomorpha</taxon>
        <taxon>Aphidoidea</taxon>
        <taxon>Aphididae</taxon>
        <taxon>Sipha</taxon>
    </lineage>
</organism>
<dbReference type="SUPFAM" id="SSF46689">
    <property type="entry name" value="Homeodomain-like"/>
    <property type="match status" value="2"/>
</dbReference>
<evidence type="ECO:0000313" key="6">
    <source>
        <dbReference type="RefSeq" id="XP_025423595.1"/>
    </source>
</evidence>
<gene>
    <name evidence="6" type="primary">LOC112692964</name>
</gene>
<dbReference type="PROSITE" id="PS51253">
    <property type="entry name" value="HTH_CENPB"/>
    <property type="match status" value="1"/>
</dbReference>
<dbReference type="GeneID" id="112692964"/>
<keyword evidence="3" id="KW-0539">Nucleus</keyword>
<evidence type="ECO:0000259" key="4">
    <source>
        <dbReference type="PROSITE" id="PS51253"/>
    </source>
</evidence>